<reference evidence="1" key="1">
    <citation type="submission" date="2023-04" db="EMBL/GenBank/DDBJ databases">
        <title>Candida boidinii NBRC 1967.</title>
        <authorList>
            <person name="Ichikawa N."/>
            <person name="Sato H."/>
            <person name="Tonouchi N."/>
        </authorList>
    </citation>
    <scope>NUCLEOTIDE SEQUENCE</scope>
    <source>
        <strain evidence="1">NBRC 1967</strain>
    </source>
</reference>
<evidence type="ECO:0000313" key="1">
    <source>
        <dbReference type="EMBL" id="GME92329.1"/>
    </source>
</evidence>
<accession>A0ACB5TP21</accession>
<proteinExistence type="predicted"/>
<sequence length="820" mass="90636">MPHTIECQSPVVSLTWFEKAYQPQITIRSIIAGLFIGSIVLISNFQFGLQTGWVSMMSLPSALLGFAIFETLQNHLDYKFTDVENVFVQSVAVAVGTGPLAYGFVGIIPAIEKFMTIEESGLPNGVDLSPIWKLIVWSTGLAFFGVFFAIPLRKQVVVKEKLPFPSGSATASLISVFHGTEIFDDDEILKQKNDDLIDNNSTSSLRNSSITNLNQRSSKLNKQVSQNTQQQQQQQQQQKQQSLPSPYHDQQPQESDSTNTDHIINRLTCIESQDLYQLAKTETYRQNIKSLIITVSISSVYTILSYFIPQLRSLNIFGSYLSKNYLWNFQPSPAYIGQGMIMGLTTTSYMLFGTILGWAVLAPFAKYKNWAPGEIDDWKTGGQGWILWISLAVMISDSVVSFFVISLKSLFKISKKFIRNNYYNNNNNRNSSNKSSQDKYSEETDHNSPLLSNIDENSPGSDEEPSNSTYHGEQLTNETSDQPAILQPNNDVSNLSVADISINSSESDDDDLIEVDQTHLISTKITVLGVIFSSILCIISIRLVFGEIIPLYTLAASIILALFLSILGVRALGETDLNPVSGIGKLSQLIFALIIPRDQPGAVLINLVAGGIAEAGAQQAGDLMQDLKTGHLLGASPKAQFIAQMIGTVYSIILSSIIYKVYTSVYEIPGKIFRIPTSVIWIDCARLVTGTGLPFMADKFSIYFGIIFGLISILKNTIPSYKNKSNNKIINFIKNYLIALPSGVAVGIGLYNIPSFTLARFLGGVISYFWLRKVNTSNSNDSSKNDNKIKLIIFSSGLVLGEGIFSILNMIFTNFNVPHF</sequence>
<name>A0ACB5TP21_CANBO</name>
<organism evidence="1 2">
    <name type="scientific">Candida boidinii</name>
    <name type="common">Yeast</name>
    <dbReference type="NCBI Taxonomy" id="5477"/>
    <lineage>
        <taxon>Eukaryota</taxon>
        <taxon>Fungi</taxon>
        <taxon>Dikarya</taxon>
        <taxon>Ascomycota</taxon>
        <taxon>Saccharomycotina</taxon>
        <taxon>Pichiomycetes</taxon>
        <taxon>Pichiales</taxon>
        <taxon>Pichiaceae</taxon>
        <taxon>Ogataea</taxon>
        <taxon>Ogataea/Candida clade</taxon>
    </lineage>
</organism>
<dbReference type="EMBL" id="BSXV01001278">
    <property type="protein sequence ID" value="GME92329.1"/>
    <property type="molecule type" value="Genomic_DNA"/>
</dbReference>
<evidence type="ECO:0000313" key="2">
    <source>
        <dbReference type="Proteomes" id="UP001165101"/>
    </source>
</evidence>
<dbReference type="Proteomes" id="UP001165101">
    <property type="component" value="Unassembled WGS sequence"/>
</dbReference>
<comment type="caution">
    <text evidence="1">The sequence shown here is derived from an EMBL/GenBank/DDBJ whole genome shotgun (WGS) entry which is preliminary data.</text>
</comment>
<gene>
    <name evidence="1" type="ORF">Cboi01_000269400</name>
</gene>
<protein>
    <submittedName>
        <fullName evidence="1">Unnamed protein product</fullName>
    </submittedName>
</protein>
<keyword evidence="2" id="KW-1185">Reference proteome</keyword>